<dbReference type="SUPFAM" id="SSF52540">
    <property type="entry name" value="P-loop containing nucleoside triphosphate hydrolases"/>
    <property type="match status" value="1"/>
</dbReference>
<sequence length="98" mass="10678">DQIAASFKLNTKQLHAFHIICSSIINRHIFSKSNMYVHEALRLFLTGPGGTGKTHVVKAVKELMRHFGIDHTIRFIAPTGGAACLIDGTTIHKGLGIS</sequence>
<evidence type="ECO:0000313" key="3">
    <source>
        <dbReference type="EMBL" id="KAF9061028.1"/>
    </source>
</evidence>
<keyword evidence="1" id="KW-0347">Helicase</keyword>
<comment type="similarity">
    <text evidence="1">Belongs to the helicase family.</text>
</comment>
<keyword evidence="1" id="KW-0234">DNA repair</keyword>
<evidence type="ECO:0000259" key="2">
    <source>
        <dbReference type="Pfam" id="PF05970"/>
    </source>
</evidence>
<reference evidence="3" key="1">
    <citation type="submission" date="2020-11" db="EMBL/GenBank/DDBJ databases">
        <authorList>
            <consortium name="DOE Joint Genome Institute"/>
            <person name="Ahrendt S."/>
            <person name="Riley R."/>
            <person name="Andreopoulos W."/>
            <person name="Labutti K."/>
            <person name="Pangilinan J."/>
            <person name="Ruiz-Duenas F.J."/>
            <person name="Barrasa J.M."/>
            <person name="Sanchez-Garcia M."/>
            <person name="Camarero S."/>
            <person name="Miyauchi S."/>
            <person name="Serrano A."/>
            <person name="Linde D."/>
            <person name="Babiker R."/>
            <person name="Drula E."/>
            <person name="Ayuso-Fernandez I."/>
            <person name="Pacheco R."/>
            <person name="Padilla G."/>
            <person name="Ferreira P."/>
            <person name="Barriuso J."/>
            <person name="Kellner H."/>
            <person name="Castanera R."/>
            <person name="Alfaro M."/>
            <person name="Ramirez L."/>
            <person name="Pisabarro A.G."/>
            <person name="Kuo A."/>
            <person name="Tritt A."/>
            <person name="Lipzen A."/>
            <person name="He G."/>
            <person name="Yan M."/>
            <person name="Ng V."/>
            <person name="Cullen D."/>
            <person name="Martin F."/>
            <person name="Rosso M.-N."/>
            <person name="Henrissat B."/>
            <person name="Hibbett D."/>
            <person name="Martinez A.T."/>
            <person name="Grigoriev I.V."/>
        </authorList>
    </citation>
    <scope>NUCLEOTIDE SEQUENCE</scope>
    <source>
        <strain evidence="3">AH 40177</strain>
    </source>
</reference>
<feature type="domain" description="DNA helicase Pif1-like DEAD-box helicase" evidence="2">
    <location>
        <begin position="35"/>
        <end position="97"/>
    </location>
</feature>
<dbReference type="InterPro" id="IPR010285">
    <property type="entry name" value="DNA_helicase_pif1-like_DEAD"/>
</dbReference>
<dbReference type="Proteomes" id="UP000772434">
    <property type="component" value="Unassembled WGS sequence"/>
</dbReference>
<dbReference type="GO" id="GO:0016787">
    <property type="term" value="F:hydrolase activity"/>
    <property type="evidence" value="ECO:0007669"/>
    <property type="project" value="UniProtKB-KW"/>
</dbReference>
<dbReference type="PANTHER" id="PTHR47642">
    <property type="entry name" value="ATP-DEPENDENT DNA HELICASE"/>
    <property type="match status" value="1"/>
</dbReference>
<organism evidence="3 4">
    <name type="scientific">Rhodocollybia butyracea</name>
    <dbReference type="NCBI Taxonomy" id="206335"/>
    <lineage>
        <taxon>Eukaryota</taxon>
        <taxon>Fungi</taxon>
        <taxon>Dikarya</taxon>
        <taxon>Basidiomycota</taxon>
        <taxon>Agaricomycotina</taxon>
        <taxon>Agaricomycetes</taxon>
        <taxon>Agaricomycetidae</taxon>
        <taxon>Agaricales</taxon>
        <taxon>Marasmiineae</taxon>
        <taxon>Omphalotaceae</taxon>
        <taxon>Rhodocollybia</taxon>
    </lineage>
</organism>
<dbReference type="OrthoDB" id="432234at2759"/>
<gene>
    <name evidence="3" type="ORF">BDP27DRAFT_1149306</name>
</gene>
<dbReference type="Pfam" id="PF05970">
    <property type="entry name" value="PIF1"/>
    <property type="match status" value="1"/>
</dbReference>
<dbReference type="InterPro" id="IPR027417">
    <property type="entry name" value="P-loop_NTPase"/>
</dbReference>
<dbReference type="GO" id="GO:0006281">
    <property type="term" value="P:DNA repair"/>
    <property type="evidence" value="ECO:0007669"/>
    <property type="project" value="UniProtKB-KW"/>
</dbReference>
<keyword evidence="1" id="KW-0233">DNA recombination</keyword>
<dbReference type="EC" id="5.6.2.3" evidence="1"/>
<feature type="non-terminal residue" evidence="3">
    <location>
        <position position="1"/>
    </location>
</feature>
<dbReference type="GO" id="GO:0006310">
    <property type="term" value="P:DNA recombination"/>
    <property type="evidence" value="ECO:0007669"/>
    <property type="project" value="UniProtKB-KW"/>
</dbReference>
<dbReference type="Gene3D" id="3.40.50.300">
    <property type="entry name" value="P-loop containing nucleotide triphosphate hydrolases"/>
    <property type="match status" value="1"/>
</dbReference>
<keyword evidence="1" id="KW-0547">Nucleotide-binding</keyword>
<comment type="cofactor">
    <cofactor evidence="1">
        <name>Mg(2+)</name>
        <dbReference type="ChEBI" id="CHEBI:18420"/>
    </cofactor>
</comment>
<keyword evidence="1" id="KW-0067">ATP-binding</keyword>
<feature type="non-terminal residue" evidence="3">
    <location>
        <position position="98"/>
    </location>
</feature>
<comment type="caution">
    <text evidence="3">The sequence shown here is derived from an EMBL/GenBank/DDBJ whole genome shotgun (WGS) entry which is preliminary data.</text>
</comment>
<keyword evidence="1" id="KW-0227">DNA damage</keyword>
<accession>A0A9P5PBX4</accession>
<name>A0A9P5PBX4_9AGAR</name>
<dbReference type="EMBL" id="JADNRY010000217">
    <property type="protein sequence ID" value="KAF9061028.1"/>
    <property type="molecule type" value="Genomic_DNA"/>
</dbReference>
<evidence type="ECO:0000313" key="4">
    <source>
        <dbReference type="Proteomes" id="UP000772434"/>
    </source>
</evidence>
<comment type="catalytic activity">
    <reaction evidence="1">
        <text>ATP + H2O = ADP + phosphate + H(+)</text>
        <dbReference type="Rhea" id="RHEA:13065"/>
        <dbReference type="ChEBI" id="CHEBI:15377"/>
        <dbReference type="ChEBI" id="CHEBI:15378"/>
        <dbReference type="ChEBI" id="CHEBI:30616"/>
        <dbReference type="ChEBI" id="CHEBI:43474"/>
        <dbReference type="ChEBI" id="CHEBI:456216"/>
        <dbReference type="EC" id="5.6.2.3"/>
    </reaction>
</comment>
<dbReference type="AlphaFoldDB" id="A0A9P5PBX4"/>
<dbReference type="InterPro" id="IPR051055">
    <property type="entry name" value="PIF1_helicase"/>
</dbReference>
<evidence type="ECO:0000256" key="1">
    <source>
        <dbReference type="RuleBase" id="RU363044"/>
    </source>
</evidence>
<protein>
    <recommendedName>
        <fullName evidence="1">ATP-dependent DNA helicase</fullName>
        <ecNumber evidence="1">5.6.2.3</ecNumber>
    </recommendedName>
</protein>
<keyword evidence="4" id="KW-1185">Reference proteome</keyword>
<proteinExistence type="inferred from homology"/>
<dbReference type="GO" id="GO:0043139">
    <property type="term" value="F:5'-3' DNA helicase activity"/>
    <property type="evidence" value="ECO:0007669"/>
    <property type="project" value="UniProtKB-EC"/>
</dbReference>
<dbReference type="GO" id="GO:0000723">
    <property type="term" value="P:telomere maintenance"/>
    <property type="evidence" value="ECO:0007669"/>
    <property type="project" value="InterPro"/>
</dbReference>
<keyword evidence="1" id="KW-0378">Hydrolase</keyword>
<dbReference type="GO" id="GO:0005524">
    <property type="term" value="F:ATP binding"/>
    <property type="evidence" value="ECO:0007669"/>
    <property type="project" value="UniProtKB-KW"/>
</dbReference>